<evidence type="ECO:0000313" key="6">
    <source>
        <dbReference type="EMBL" id="MCV7423620.1"/>
    </source>
</evidence>
<dbReference type="Gene3D" id="1.10.10.10">
    <property type="entry name" value="Winged helix-like DNA-binding domain superfamily/Winged helix DNA-binding domain"/>
    <property type="match status" value="1"/>
</dbReference>
<reference evidence="6" key="1">
    <citation type="submission" date="2020-07" db="EMBL/GenBank/DDBJ databases">
        <authorList>
            <person name="Pettersson B.M.F."/>
            <person name="Behra P.R.K."/>
            <person name="Ramesh M."/>
            <person name="Das S."/>
            <person name="Dasgupta S."/>
            <person name="Kirsebom L.A."/>
        </authorList>
    </citation>
    <scope>NUCLEOTIDE SEQUENCE</scope>
    <source>
        <strain evidence="6">DSM 44838</strain>
    </source>
</reference>
<evidence type="ECO:0000313" key="7">
    <source>
        <dbReference type="Proteomes" id="UP001141629"/>
    </source>
</evidence>
<dbReference type="Pfam" id="PF00196">
    <property type="entry name" value="GerE"/>
    <property type="match status" value="1"/>
</dbReference>
<dbReference type="GO" id="GO:0003677">
    <property type="term" value="F:DNA binding"/>
    <property type="evidence" value="ECO:0007669"/>
    <property type="project" value="UniProtKB-KW"/>
</dbReference>
<evidence type="ECO:0000256" key="2">
    <source>
        <dbReference type="ARBA" id="ARBA00023125"/>
    </source>
</evidence>
<feature type="compositionally biased region" description="Polar residues" evidence="4">
    <location>
        <begin position="869"/>
        <end position="878"/>
    </location>
</feature>
<evidence type="ECO:0000256" key="4">
    <source>
        <dbReference type="SAM" id="MobiDB-lite"/>
    </source>
</evidence>
<evidence type="ECO:0000259" key="5">
    <source>
        <dbReference type="PROSITE" id="PS50043"/>
    </source>
</evidence>
<dbReference type="InterPro" id="IPR036388">
    <property type="entry name" value="WH-like_DNA-bd_sf"/>
</dbReference>
<feature type="region of interest" description="Disordered" evidence="4">
    <location>
        <begin position="856"/>
        <end position="878"/>
    </location>
</feature>
<dbReference type="EMBL" id="JACKVK010000013">
    <property type="protein sequence ID" value="MCV7423620.1"/>
    <property type="molecule type" value="Genomic_DNA"/>
</dbReference>
<sequence>MRHIEAAIAAPRLSGVVVAGPAGVGKSRIVREALAVAAARGCATRWAVGTSSARSVPLGAFAEWAQPGVAQPVQLVRGVIESLAGVPAQNSGMVLGVDDVHLLDELSTFVVHQLVRRNAGKVVLTVRDGEPIPLGVQEIWRDAEFERLELEPLTREETSALLSTTLGGPLNPDVAERLWRLTRGNALYLHNIVERGLTDGVITRRDGQWHWHGDPVVPTDLVDLIEARIGALPAAVSEVVDVLAVAEPVELASLQRITDPGAVELADDHGLVTVEAVDGVVEVRVAHPLYGEVRRRRAPPTRLRRLRALVANELANGDRRNEIRVVVRRASLSLHSDLEPDPVLLLSAARGAVWLADLPLSDRLAEAAIRAGGGLEAYLARAYVLSWLGRGADSDDALTAIPAAELTAADVSRIAFLRATNMLCAMADPVGAKRIVDDAAAVTPAPARGCLDAFLAVHWAAIGEPEKARLASDGLALDRLPAIVAAVTAWATTIAAGDAGRTTAALAAATTGYAIAAGSFDAAQMRFVIADGYVGALLLAGRIADAVDATEKTRVQAVDVPGLAQILSTALAGRTALAAGRLDLACSLLAPAVEVVYSFGDTNGFGYQYNLPYTVALAMRGFAADAAASFARPAYPSWKYLDYEYDIAGAWVAACRGATGDAARVARAGAQTACTKGQFAAEVMCLQTATQFGDASCGPRLRELEHLVEGPRAGAAARYAAALKDRDGGALAAVSEEFERMGDLVAAVDAASHAAVAYRDGDLRGSSLGCSARAEALAKRCGGARTPAFLQQSTAPLPLTQREREIVVLLGDGLSSRAVADRLTLSVRTVESHVYNAMAKTGTTSRDELAALVRPPEPTETLNDLAPQRSWSTDEFTS</sequence>
<dbReference type="AlphaFoldDB" id="A0A9X3BVS6"/>
<keyword evidence="7" id="KW-1185">Reference proteome</keyword>
<dbReference type="PROSITE" id="PS00622">
    <property type="entry name" value="HTH_LUXR_1"/>
    <property type="match status" value="1"/>
</dbReference>
<evidence type="ECO:0000256" key="3">
    <source>
        <dbReference type="ARBA" id="ARBA00023163"/>
    </source>
</evidence>
<evidence type="ECO:0000256" key="1">
    <source>
        <dbReference type="ARBA" id="ARBA00023015"/>
    </source>
</evidence>
<protein>
    <submittedName>
        <fullName evidence="6">Helix-turn-helix transcriptional regulator</fullName>
    </submittedName>
</protein>
<proteinExistence type="predicted"/>
<dbReference type="PROSITE" id="PS50043">
    <property type="entry name" value="HTH_LUXR_2"/>
    <property type="match status" value="1"/>
</dbReference>
<dbReference type="Proteomes" id="UP001141629">
    <property type="component" value="Unassembled WGS sequence"/>
</dbReference>
<reference evidence="6" key="2">
    <citation type="journal article" date="2022" name="BMC Genomics">
        <title>Comparative genome analysis of mycobacteria focusing on tRNA and non-coding RNA.</title>
        <authorList>
            <person name="Behra P.R.K."/>
            <person name="Pettersson B.M.F."/>
            <person name="Ramesh M."/>
            <person name="Das S."/>
            <person name="Dasgupta S."/>
            <person name="Kirsebom L.A."/>
        </authorList>
    </citation>
    <scope>NUCLEOTIDE SEQUENCE</scope>
    <source>
        <strain evidence="6">DSM 44838</strain>
    </source>
</reference>
<feature type="domain" description="HTH luxR-type" evidence="5">
    <location>
        <begin position="792"/>
        <end position="857"/>
    </location>
</feature>
<name>A0A9X3BVS6_9MYCO</name>
<dbReference type="SUPFAM" id="SSF46894">
    <property type="entry name" value="C-terminal effector domain of the bipartite response regulators"/>
    <property type="match status" value="1"/>
</dbReference>
<gene>
    <name evidence="6" type="ORF">H7K45_23985</name>
</gene>
<keyword evidence="2" id="KW-0238">DNA-binding</keyword>
<dbReference type="GO" id="GO:0006355">
    <property type="term" value="P:regulation of DNA-templated transcription"/>
    <property type="evidence" value="ECO:0007669"/>
    <property type="project" value="InterPro"/>
</dbReference>
<keyword evidence="1" id="KW-0805">Transcription regulation</keyword>
<dbReference type="PANTHER" id="PTHR44688">
    <property type="entry name" value="DNA-BINDING TRANSCRIPTIONAL ACTIVATOR DEVR_DOSR"/>
    <property type="match status" value="1"/>
</dbReference>
<dbReference type="InterPro" id="IPR016032">
    <property type="entry name" value="Sig_transdc_resp-reg_C-effctor"/>
</dbReference>
<dbReference type="PANTHER" id="PTHR44688:SF16">
    <property type="entry name" value="DNA-BINDING TRANSCRIPTIONAL ACTIVATOR DEVR_DOSR"/>
    <property type="match status" value="1"/>
</dbReference>
<dbReference type="PRINTS" id="PR00038">
    <property type="entry name" value="HTHLUXR"/>
</dbReference>
<organism evidence="6 7">
    <name type="scientific">Mycobacterium yunnanensis</name>
    <dbReference type="NCBI Taxonomy" id="368477"/>
    <lineage>
        <taxon>Bacteria</taxon>
        <taxon>Bacillati</taxon>
        <taxon>Actinomycetota</taxon>
        <taxon>Actinomycetes</taxon>
        <taxon>Mycobacteriales</taxon>
        <taxon>Mycobacteriaceae</taxon>
        <taxon>Mycobacterium</taxon>
    </lineage>
</organism>
<keyword evidence="3" id="KW-0804">Transcription</keyword>
<dbReference type="SMART" id="SM00421">
    <property type="entry name" value="HTH_LUXR"/>
    <property type="match status" value="1"/>
</dbReference>
<comment type="caution">
    <text evidence="6">The sequence shown here is derived from an EMBL/GenBank/DDBJ whole genome shotgun (WGS) entry which is preliminary data.</text>
</comment>
<dbReference type="SUPFAM" id="SSF52540">
    <property type="entry name" value="P-loop containing nucleoside triphosphate hydrolases"/>
    <property type="match status" value="1"/>
</dbReference>
<dbReference type="CDD" id="cd06170">
    <property type="entry name" value="LuxR_C_like"/>
    <property type="match status" value="1"/>
</dbReference>
<dbReference type="InterPro" id="IPR027417">
    <property type="entry name" value="P-loop_NTPase"/>
</dbReference>
<accession>A0A9X3BVS6</accession>
<dbReference type="InterPro" id="IPR000792">
    <property type="entry name" value="Tscrpt_reg_LuxR_C"/>
</dbReference>